<reference evidence="1" key="1">
    <citation type="submission" date="2021-04" db="EMBL/GenBank/DDBJ databases">
        <title>Draft genome sequence of Xylanibacillus composti strain K13.</title>
        <authorList>
            <person name="Uke A."/>
            <person name="Chhe C."/>
            <person name="Baramee S."/>
            <person name="Kosugi A."/>
        </authorList>
    </citation>
    <scope>NUCLEOTIDE SEQUENCE</scope>
    <source>
        <strain evidence="1">K13</strain>
    </source>
</reference>
<protein>
    <submittedName>
        <fullName evidence="1">Uncharacterized protein</fullName>
    </submittedName>
</protein>
<proteinExistence type="predicted"/>
<dbReference type="AlphaFoldDB" id="A0A8J4GYF0"/>
<accession>A0A8J4GYF0</accession>
<evidence type="ECO:0000313" key="2">
    <source>
        <dbReference type="Proteomes" id="UP000677918"/>
    </source>
</evidence>
<gene>
    <name evidence="1" type="ORF">XYCOK13_02480</name>
</gene>
<organism evidence="1 2">
    <name type="scientific">Xylanibacillus composti</name>
    <dbReference type="NCBI Taxonomy" id="1572762"/>
    <lineage>
        <taxon>Bacteria</taxon>
        <taxon>Bacillati</taxon>
        <taxon>Bacillota</taxon>
        <taxon>Bacilli</taxon>
        <taxon>Bacillales</taxon>
        <taxon>Paenibacillaceae</taxon>
        <taxon>Xylanibacillus</taxon>
    </lineage>
</organism>
<evidence type="ECO:0000313" key="1">
    <source>
        <dbReference type="EMBL" id="GIQ67424.1"/>
    </source>
</evidence>
<dbReference type="EMBL" id="BOVK01000003">
    <property type="protein sequence ID" value="GIQ67424.1"/>
    <property type="molecule type" value="Genomic_DNA"/>
</dbReference>
<keyword evidence="2" id="KW-1185">Reference proteome</keyword>
<comment type="caution">
    <text evidence="1">The sequence shown here is derived from an EMBL/GenBank/DDBJ whole genome shotgun (WGS) entry which is preliminary data.</text>
</comment>
<name>A0A8J4GYF0_9BACL</name>
<dbReference type="Proteomes" id="UP000677918">
    <property type="component" value="Unassembled WGS sequence"/>
</dbReference>
<sequence length="45" mass="5654">MQAQKKIRSAEPERLRQTLIRDRGRVIGEVYQLWRRPQKKKRRHR</sequence>